<evidence type="ECO:0000256" key="8">
    <source>
        <dbReference type="PROSITE-ProRule" id="PRU00169"/>
    </source>
</evidence>
<dbReference type="GO" id="GO:0006935">
    <property type="term" value="P:chemotaxis"/>
    <property type="evidence" value="ECO:0007669"/>
    <property type="project" value="UniProtKB-UniRule"/>
</dbReference>
<dbReference type="SUPFAM" id="SSF52738">
    <property type="entry name" value="Methylesterase CheB, C-terminal domain"/>
    <property type="match status" value="1"/>
</dbReference>
<evidence type="ECO:0000256" key="4">
    <source>
        <dbReference type="ARBA" id="ARBA00024867"/>
    </source>
</evidence>
<dbReference type="Gene3D" id="3.40.50.2300">
    <property type="match status" value="1"/>
</dbReference>
<dbReference type="CDD" id="cd17541">
    <property type="entry name" value="REC_CheB-like"/>
    <property type="match status" value="1"/>
</dbReference>
<gene>
    <name evidence="6" type="primary">cheB</name>
    <name evidence="11" type="ORF">HMPREF9629_01145</name>
</gene>
<dbReference type="PATRIC" id="fig|796937.3.peg.337"/>
<dbReference type="GO" id="GO:0005737">
    <property type="term" value="C:cytoplasm"/>
    <property type="evidence" value="ECO:0007669"/>
    <property type="project" value="UniProtKB-SubCell"/>
</dbReference>
<dbReference type="Gene3D" id="3.40.50.180">
    <property type="entry name" value="Methylesterase CheB, C-terminal domain"/>
    <property type="match status" value="1"/>
</dbReference>
<evidence type="ECO:0000256" key="2">
    <source>
        <dbReference type="ARBA" id="ARBA00022500"/>
    </source>
</evidence>
<dbReference type="InterPro" id="IPR035909">
    <property type="entry name" value="CheB_C"/>
</dbReference>
<dbReference type="InterPro" id="IPR011006">
    <property type="entry name" value="CheY-like_superfamily"/>
</dbReference>
<reference evidence="11 12" key="1">
    <citation type="submission" date="2011-08" db="EMBL/GenBank/DDBJ databases">
        <title>The Genome Sequence of Eubacteriaceae bacterium ACC19a.</title>
        <authorList>
            <consortium name="The Broad Institute Genome Sequencing Platform"/>
            <person name="Earl A."/>
            <person name="Ward D."/>
            <person name="Feldgarden M."/>
            <person name="Gevers D."/>
            <person name="Sizova M."/>
            <person name="Hazen A."/>
            <person name="Epstein S."/>
            <person name="Young S.K."/>
            <person name="Zeng Q."/>
            <person name="Gargeya S."/>
            <person name="Fitzgerald M."/>
            <person name="Haas B."/>
            <person name="Abouelleil A."/>
            <person name="Alvarado L."/>
            <person name="Arachchi H.M."/>
            <person name="Berlin A."/>
            <person name="Brown A."/>
            <person name="Chapman S.B."/>
            <person name="Chen Z."/>
            <person name="Dunbar C."/>
            <person name="Freedman E."/>
            <person name="Gearin G."/>
            <person name="Gellesch M."/>
            <person name="Goldberg J."/>
            <person name="Griggs A."/>
            <person name="Gujja S."/>
            <person name="Heiman D."/>
            <person name="Howarth C."/>
            <person name="Larson L."/>
            <person name="Lui A."/>
            <person name="MacDonald P.J.P."/>
            <person name="Montmayeur A."/>
            <person name="Murphy C."/>
            <person name="Neiman D."/>
            <person name="Pearson M."/>
            <person name="Priest M."/>
            <person name="Roberts A."/>
            <person name="Saif S."/>
            <person name="Shea T."/>
            <person name="Shenoy N."/>
            <person name="Sisk P."/>
            <person name="Stolte C."/>
            <person name="Sykes S."/>
            <person name="Wortman J."/>
            <person name="Nusbaum C."/>
            <person name="Birren B."/>
        </authorList>
    </citation>
    <scope>NUCLEOTIDE SEQUENCE [LARGE SCALE GENOMIC DNA]</scope>
    <source>
        <strain evidence="11 12">ACC19a</strain>
    </source>
</reference>
<dbReference type="PROSITE" id="PS50122">
    <property type="entry name" value="CHEB"/>
    <property type="match status" value="1"/>
</dbReference>
<dbReference type="EC" id="3.1.1.61" evidence="6"/>
<dbReference type="GO" id="GO:0000156">
    <property type="term" value="F:phosphorelay response regulator activity"/>
    <property type="evidence" value="ECO:0007669"/>
    <property type="project" value="InterPro"/>
</dbReference>
<dbReference type="Pfam" id="PF00072">
    <property type="entry name" value="Response_reg"/>
    <property type="match status" value="1"/>
</dbReference>
<sequence length="363" mass="39717">MSKNIRVLNVDDSAFIRKLLKDILESDDDFDVVDQAKNGKEAIEKIKQNKYDVITLDIEMPVMDGLTTLKEIMKICPTPVVMMSSLTKEGEQITLDALNLGAVDFITKPKNVFSVSSDEIKAGIIDKIKNARKANMKMVRYSSLSLSRNNNYTKIPNEYNVIKHNIGSADTIKTIIAIGTSTGGPRALHEVIPNISGKVNAPVLIVQHMPKGFTKSLAERLDLISSVKVKEAEDGEILKNGWAYIAPGGVHMKIKSFGADKFKIFLDDSENVNGHKPSVDAMMFSVSKSSVREVVSVVMTGMGNDGAKGIETLKTEKNAKTIAEDEKTCIVFGMPKAAIETGKVDFIVPLNKIADEINKIMGV</sequence>
<evidence type="ECO:0000313" key="11">
    <source>
        <dbReference type="EMBL" id="EHL16598.1"/>
    </source>
</evidence>
<comment type="similarity">
    <text evidence="6">Belongs to the CheB family.</text>
</comment>
<comment type="catalytic activity">
    <reaction evidence="6">
        <text>L-glutaminyl-[protein] + H2O = L-glutamyl-[protein] + NH4(+)</text>
        <dbReference type="Rhea" id="RHEA:16441"/>
        <dbReference type="Rhea" id="RHEA-COMP:10207"/>
        <dbReference type="Rhea" id="RHEA-COMP:10208"/>
        <dbReference type="ChEBI" id="CHEBI:15377"/>
        <dbReference type="ChEBI" id="CHEBI:28938"/>
        <dbReference type="ChEBI" id="CHEBI:29973"/>
        <dbReference type="ChEBI" id="CHEBI:30011"/>
        <dbReference type="EC" id="3.5.1.44"/>
    </reaction>
</comment>
<evidence type="ECO:0000256" key="5">
    <source>
        <dbReference type="ARBA" id="ARBA00048267"/>
    </source>
</evidence>
<name>G9WY94_9FIRM</name>
<keyword evidence="1 6" id="KW-0963">Cytoplasm</keyword>
<feature type="active site" evidence="6 7">
    <location>
        <position position="305"/>
    </location>
</feature>
<dbReference type="SUPFAM" id="SSF52172">
    <property type="entry name" value="CheY-like"/>
    <property type="match status" value="1"/>
</dbReference>
<dbReference type="InterPro" id="IPR000673">
    <property type="entry name" value="Sig_transdc_resp-reg_Me-estase"/>
</dbReference>
<feature type="active site" evidence="6 7">
    <location>
        <position position="208"/>
    </location>
</feature>
<comment type="PTM">
    <text evidence="6">Phosphorylated by CheA. Phosphorylation of the N-terminal regulatory domain activates the methylesterase activity.</text>
</comment>
<dbReference type="EMBL" id="AFZE01000002">
    <property type="protein sequence ID" value="EHL16598.1"/>
    <property type="molecule type" value="Genomic_DNA"/>
</dbReference>
<evidence type="ECO:0000259" key="9">
    <source>
        <dbReference type="PROSITE" id="PS50110"/>
    </source>
</evidence>
<protein>
    <recommendedName>
        <fullName evidence="6">Protein-glutamate methylesterase/protein-glutamine glutaminase</fullName>
        <ecNumber evidence="6">3.1.1.61</ecNumber>
        <ecNumber evidence="6">3.5.1.44</ecNumber>
    </recommendedName>
</protein>
<feature type="domain" description="CheB-type methylesterase" evidence="10">
    <location>
        <begin position="169"/>
        <end position="363"/>
    </location>
</feature>
<comment type="function">
    <text evidence="6">Involved in chemotaxis. Part of a chemotaxis signal transduction system that modulates chemotaxis in response to various stimuli. Catalyzes the demethylation of specific methylglutamate residues introduced into the chemoreceptors (methyl-accepting chemotaxis proteins or MCP) by CheR. Also mediates the irreversible deamidation of specific glutamine residues to glutamic acid.</text>
</comment>
<dbReference type="AlphaFoldDB" id="G9WY94"/>
<dbReference type="SMART" id="SM00448">
    <property type="entry name" value="REC"/>
    <property type="match status" value="1"/>
</dbReference>
<dbReference type="PIRSF" id="PIRSF000876">
    <property type="entry name" value="RR_chemtxs_CheB"/>
    <property type="match status" value="1"/>
</dbReference>
<dbReference type="PANTHER" id="PTHR42872:SF6">
    <property type="entry name" value="PROTEIN-GLUTAMATE METHYLESTERASE_PROTEIN-GLUTAMINE GLUTAMINASE"/>
    <property type="match status" value="1"/>
</dbReference>
<dbReference type="InterPro" id="IPR001789">
    <property type="entry name" value="Sig_transdc_resp-reg_receiver"/>
</dbReference>
<dbReference type="Pfam" id="PF01339">
    <property type="entry name" value="CheB_methylest"/>
    <property type="match status" value="1"/>
</dbReference>
<accession>G9WY94</accession>
<dbReference type="NCBIfam" id="NF001965">
    <property type="entry name" value="PRK00742.1"/>
    <property type="match status" value="1"/>
</dbReference>
<dbReference type="EC" id="3.5.1.44" evidence="6"/>
<dbReference type="GO" id="GO:0008984">
    <property type="term" value="F:protein-glutamate methylesterase activity"/>
    <property type="evidence" value="ECO:0007669"/>
    <property type="project" value="UniProtKB-UniRule"/>
</dbReference>
<feature type="domain" description="Response regulatory" evidence="9">
    <location>
        <begin position="6"/>
        <end position="123"/>
    </location>
</feature>
<dbReference type="RefSeq" id="WP_009525380.1">
    <property type="nucleotide sequence ID" value="NZ_JBQMYE010000184.1"/>
</dbReference>
<dbReference type="PANTHER" id="PTHR42872">
    <property type="entry name" value="PROTEIN-GLUTAMATE METHYLESTERASE/PROTEIN-GLUTAMINE GLUTAMINASE"/>
    <property type="match status" value="1"/>
</dbReference>
<dbReference type="PROSITE" id="PS50110">
    <property type="entry name" value="RESPONSE_REGULATORY"/>
    <property type="match status" value="1"/>
</dbReference>
<evidence type="ECO:0000256" key="1">
    <source>
        <dbReference type="ARBA" id="ARBA00022490"/>
    </source>
</evidence>
<evidence type="ECO:0000256" key="6">
    <source>
        <dbReference type="HAMAP-Rule" id="MF_00099"/>
    </source>
</evidence>
<keyword evidence="3 6" id="KW-0378">Hydrolase</keyword>
<dbReference type="HOGENOM" id="CLU_000445_51_0_9"/>
<evidence type="ECO:0000256" key="3">
    <source>
        <dbReference type="ARBA" id="ARBA00022801"/>
    </source>
</evidence>
<dbReference type="InterPro" id="IPR008248">
    <property type="entry name" value="CheB-like"/>
</dbReference>
<keyword evidence="2 6" id="KW-0145">Chemotaxis</keyword>
<comment type="domain">
    <text evidence="6">Contains a C-terminal catalytic domain, and an N-terminal region which modulates catalytic activity.</text>
</comment>
<evidence type="ECO:0000259" key="10">
    <source>
        <dbReference type="PROSITE" id="PS50122"/>
    </source>
</evidence>
<proteinExistence type="inferred from homology"/>
<feature type="active site" evidence="6 7">
    <location>
        <position position="181"/>
    </location>
</feature>
<feature type="modified residue" description="4-aspartylphosphate" evidence="6 8">
    <location>
        <position position="57"/>
    </location>
</feature>
<evidence type="ECO:0000256" key="7">
    <source>
        <dbReference type="PROSITE-ProRule" id="PRU00050"/>
    </source>
</evidence>
<dbReference type="CDD" id="cd16432">
    <property type="entry name" value="CheB_Rec"/>
    <property type="match status" value="1"/>
</dbReference>
<organism evidence="11 12">
    <name type="scientific">Peptoanaerobacter stomatis</name>
    <dbReference type="NCBI Taxonomy" id="796937"/>
    <lineage>
        <taxon>Bacteria</taxon>
        <taxon>Bacillati</taxon>
        <taxon>Bacillota</taxon>
        <taxon>Clostridia</taxon>
        <taxon>Peptostreptococcales</taxon>
        <taxon>Filifactoraceae</taxon>
        <taxon>Peptoanaerobacter</taxon>
    </lineage>
</organism>
<dbReference type="GO" id="GO:0050568">
    <property type="term" value="F:protein-glutamine glutaminase activity"/>
    <property type="evidence" value="ECO:0007669"/>
    <property type="project" value="UniProtKB-UniRule"/>
</dbReference>
<comment type="subcellular location">
    <subcellularLocation>
        <location evidence="6">Cytoplasm</location>
    </subcellularLocation>
</comment>
<dbReference type="Proteomes" id="UP000006437">
    <property type="component" value="Unassembled WGS sequence"/>
</dbReference>
<comment type="function">
    <text evidence="4">May play the central regulatory role in sporulation. It may be an element of the effector pathway responsible for the activation of sporulation genes in response to nutritional stress. Spo0A may act in concert with spo0H (a sigma factor) to control the expression of some genes that are critical to the sporulation process.</text>
</comment>
<keyword evidence="6 8" id="KW-0597">Phosphoprotein</keyword>
<comment type="caution">
    <text evidence="11">The sequence shown here is derived from an EMBL/GenBank/DDBJ whole genome shotgun (WGS) entry which is preliminary data.</text>
</comment>
<dbReference type="HAMAP" id="MF_00099">
    <property type="entry name" value="CheB_chemtxs"/>
    <property type="match status" value="1"/>
</dbReference>
<comment type="catalytic activity">
    <reaction evidence="5 6">
        <text>[protein]-L-glutamate 5-O-methyl ester + H2O = L-glutamyl-[protein] + methanol + H(+)</text>
        <dbReference type="Rhea" id="RHEA:23236"/>
        <dbReference type="Rhea" id="RHEA-COMP:10208"/>
        <dbReference type="Rhea" id="RHEA-COMP:10311"/>
        <dbReference type="ChEBI" id="CHEBI:15377"/>
        <dbReference type="ChEBI" id="CHEBI:15378"/>
        <dbReference type="ChEBI" id="CHEBI:17790"/>
        <dbReference type="ChEBI" id="CHEBI:29973"/>
        <dbReference type="ChEBI" id="CHEBI:82795"/>
        <dbReference type="EC" id="3.1.1.61"/>
    </reaction>
</comment>
<evidence type="ECO:0000313" key="12">
    <source>
        <dbReference type="Proteomes" id="UP000006437"/>
    </source>
</evidence>